<gene>
    <name evidence="3" type="ORF">PV328_011158</name>
</gene>
<dbReference type="Pfam" id="PF02759">
    <property type="entry name" value="RUN"/>
    <property type="match status" value="1"/>
</dbReference>
<feature type="domain" description="RUN" evidence="2">
    <location>
        <begin position="396"/>
        <end position="575"/>
    </location>
</feature>
<dbReference type="PANTHER" id="PTHR15591:SF19">
    <property type="entry name" value="RUN DOMAIN-CONTAINING PROTEIN 1 ISOFORM X1"/>
    <property type="match status" value="1"/>
</dbReference>
<dbReference type="InterPro" id="IPR037213">
    <property type="entry name" value="Run_dom_sf"/>
</dbReference>
<feature type="region of interest" description="Disordered" evidence="1">
    <location>
        <begin position="14"/>
        <end position="39"/>
    </location>
</feature>
<evidence type="ECO:0000313" key="3">
    <source>
        <dbReference type="EMBL" id="KAK0157413.1"/>
    </source>
</evidence>
<evidence type="ECO:0000259" key="2">
    <source>
        <dbReference type="PROSITE" id="PS50826"/>
    </source>
</evidence>
<evidence type="ECO:0000256" key="1">
    <source>
        <dbReference type="SAM" id="MobiDB-lite"/>
    </source>
</evidence>
<name>A0AA39C3Z3_9HYME</name>
<comment type="caution">
    <text evidence="3">The sequence shown here is derived from an EMBL/GenBank/DDBJ whole genome shotgun (WGS) entry which is preliminary data.</text>
</comment>
<organism evidence="3 4">
    <name type="scientific">Microctonus aethiopoides</name>
    <dbReference type="NCBI Taxonomy" id="144406"/>
    <lineage>
        <taxon>Eukaryota</taxon>
        <taxon>Metazoa</taxon>
        <taxon>Ecdysozoa</taxon>
        <taxon>Arthropoda</taxon>
        <taxon>Hexapoda</taxon>
        <taxon>Insecta</taxon>
        <taxon>Pterygota</taxon>
        <taxon>Neoptera</taxon>
        <taxon>Endopterygota</taxon>
        <taxon>Hymenoptera</taxon>
        <taxon>Apocrita</taxon>
        <taxon>Ichneumonoidea</taxon>
        <taxon>Braconidae</taxon>
        <taxon>Euphorinae</taxon>
        <taxon>Microctonus</taxon>
    </lineage>
</organism>
<dbReference type="Proteomes" id="UP001168990">
    <property type="component" value="Unassembled WGS sequence"/>
</dbReference>
<dbReference type="Pfam" id="PF26030">
    <property type="entry name" value="RUNDC1"/>
    <property type="match status" value="1"/>
</dbReference>
<accession>A0AA39C3Z3</accession>
<dbReference type="InterPro" id="IPR004012">
    <property type="entry name" value="Run_dom"/>
</dbReference>
<dbReference type="PANTHER" id="PTHR15591">
    <property type="entry name" value="RUN AND SH3 DOMAIN CONTAINING"/>
    <property type="match status" value="1"/>
</dbReference>
<reference evidence="3" key="1">
    <citation type="journal article" date="2023" name="bioRxiv">
        <title>Scaffold-level genome assemblies of two parasitoid biocontrol wasps reveal the parthenogenesis mechanism and an associated novel virus.</title>
        <authorList>
            <person name="Inwood S."/>
            <person name="Skelly J."/>
            <person name="Guhlin J."/>
            <person name="Harrop T."/>
            <person name="Goldson S."/>
            <person name="Dearden P."/>
        </authorList>
    </citation>
    <scope>NUCLEOTIDE SEQUENCE</scope>
    <source>
        <strain evidence="3">Irish</strain>
        <tissue evidence="3">Whole body</tissue>
    </source>
</reference>
<dbReference type="InterPro" id="IPR047343">
    <property type="entry name" value="RUSC1_2"/>
</dbReference>
<keyword evidence="4" id="KW-1185">Reference proteome</keyword>
<evidence type="ECO:0000313" key="4">
    <source>
        <dbReference type="Proteomes" id="UP001168990"/>
    </source>
</evidence>
<dbReference type="EMBL" id="JAQQBS010001425">
    <property type="protein sequence ID" value="KAK0157413.1"/>
    <property type="molecule type" value="Genomic_DNA"/>
</dbReference>
<reference evidence="3" key="2">
    <citation type="submission" date="2023-03" db="EMBL/GenBank/DDBJ databases">
        <authorList>
            <person name="Inwood S.N."/>
            <person name="Skelly J.G."/>
            <person name="Guhlin J."/>
            <person name="Harrop T.W.R."/>
            <person name="Goldson S.G."/>
            <person name="Dearden P.K."/>
        </authorList>
    </citation>
    <scope>NUCLEOTIDE SEQUENCE</scope>
    <source>
        <strain evidence="3">Irish</strain>
        <tissue evidence="3">Whole body</tissue>
    </source>
</reference>
<dbReference type="PROSITE" id="PS50826">
    <property type="entry name" value="RUN"/>
    <property type="match status" value="1"/>
</dbReference>
<dbReference type="SMART" id="SM00593">
    <property type="entry name" value="RUN"/>
    <property type="match status" value="1"/>
</dbReference>
<dbReference type="Gene3D" id="1.20.58.900">
    <property type="match status" value="1"/>
</dbReference>
<protein>
    <recommendedName>
        <fullName evidence="2">RUN domain-containing protein</fullName>
    </recommendedName>
</protein>
<dbReference type="AlphaFoldDB" id="A0AA39C3Z3"/>
<dbReference type="SUPFAM" id="SSF140741">
    <property type="entry name" value="RUN domain-like"/>
    <property type="match status" value="1"/>
</dbReference>
<sequence length="586" mass="67389">MAVERNSVAISEIEYNMNENDVDTSEENERPSGERWAPLGANDCDDDFNDYKCATNTETISYNMDRLKMLEDEQEVLNSSLIALTTHFAQVQFRLRQIVDAATEEKDGLLKELEEFAFRGIPDVPNNVSFSHKSSASVLSGIQCENYPGLLTDMEVESKISLHKSKQKELINQLKLQLEDLEQYAYETDGQELPQSVILERQTIIINHLKEKLNFEIDDLCKLPIDDLRWQVDHAINEIVNPLKMKEQLVNQLKTQVCDLERFIHYLQSEISTETLACSCACPIHPNGKGFSSDNTKKSYLQHQTEGSTDHTKTIHTVRKVIALLHIYLMSQLSCGTKRIRRDIKKKSEIFAWRELRIQLDIAIEHVLKSAMNNNDDNNKIYESDSGLWKLHSNTELVVATRKHLALSIRDLMQHGLTSDLRGINSVVPFIGCFPHKKILADNLMHAWELVLKYYEIKNGHMYNSTPTQRLSQSFNLNLERSISAKQSLLTTIGDIIATHTPYKRSYNAHFKAFISAALNSNKLVIWLKLILQCQYLLENHYTSWSYVVKTGFQDAFHSLDRLTHVHFNLPVDLAVRQFQNMKDAF</sequence>
<dbReference type="CDD" id="cd17683">
    <property type="entry name" value="RUN_RUNDC1"/>
    <property type="match status" value="1"/>
</dbReference>
<proteinExistence type="predicted"/>
<dbReference type="InterPro" id="IPR058732">
    <property type="entry name" value="RUNDC1_M"/>
</dbReference>